<dbReference type="InterPro" id="IPR015053">
    <property type="entry name" value="DUF1871"/>
</dbReference>
<organism evidence="1 2">
    <name type="scientific">Paenibacillus zeirhizosphaerae</name>
    <dbReference type="NCBI Taxonomy" id="2987519"/>
    <lineage>
        <taxon>Bacteria</taxon>
        <taxon>Bacillati</taxon>
        <taxon>Bacillota</taxon>
        <taxon>Bacilli</taxon>
        <taxon>Bacillales</taxon>
        <taxon>Paenibacillaceae</taxon>
        <taxon>Paenibacillus</taxon>
    </lineage>
</organism>
<dbReference type="EMBL" id="JAPCKK010000016">
    <property type="protein sequence ID" value="MDP4097659.1"/>
    <property type="molecule type" value="Genomic_DNA"/>
</dbReference>
<dbReference type="Proteomes" id="UP001241848">
    <property type="component" value="Unassembled WGS sequence"/>
</dbReference>
<comment type="caution">
    <text evidence="1">The sequence shown here is derived from an EMBL/GenBank/DDBJ whole genome shotgun (WGS) entry which is preliminary data.</text>
</comment>
<dbReference type="InterPro" id="IPR023162">
    <property type="entry name" value="Apc36109-like_dom_sf"/>
</dbReference>
<sequence>MRDNIIQIINEWNPVDIYPLLEDEYSSESQKVFEAMDFTNTVDELADEVFNIFEKSFGKEFEKSIDECKFIAERIVKLKQGGGAESVK</sequence>
<dbReference type="Pfam" id="PF08958">
    <property type="entry name" value="DUF1871"/>
    <property type="match status" value="1"/>
</dbReference>
<keyword evidence="2" id="KW-1185">Reference proteome</keyword>
<proteinExistence type="predicted"/>
<evidence type="ECO:0000313" key="2">
    <source>
        <dbReference type="Proteomes" id="UP001241848"/>
    </source>
</evidence>
<evidence type="ECO:0000313" key="1">
    <source>
        <dbReference type="EMBL" id="MDP4097659.1"/>
    </source>
</evidence>
<dbReference type="RefSeq" id="WP_305755245.1">
    <property type="nucleotide sequence ID" value="NZ_JAPCKK010000016.1"/>
</dbReference>
<accession>A0ABT9FSL1</accession>
<gene>
    <name evidence="1" type="ORF">OIN60_12840</name>
</gene>
<dbReference type="Gene3D" id="1.10.340.20">
    <property type="entry name" value="Apc36109-like domain"/>
    <property type="match status" value="1"/>
</dbReference>
<reference evidence="1 2" key="1">
    <citation type="submission" date="2022-10" db="EMBL/GenBank/DDBJ databases">
        <title>Paenibacillus description and whole genome data of maize root bacterial community.</title>
        <authorList>
            <person name="Marton D."/>
            <person name="Farkas M."/>
            <person name="Cserhati M."/>
        </authorList>
    </citation>
    <scope>NUCLEOTIDE SEQUENCE [LARGE SCALE GENOMIC DNA]</scope>
    <source>
        <strain evidence="1 2">P96</strain>
    </source>
</reference>
<dbReference type="SUPFAM" id="SSF116922">
    <property type="entry name" value="YugE-like"/>
    <property type="match status" value="1"/>
</dbReference>
<name>A0ABT9FSL1_9BACL</name>
<protein>
    <submittedName>
        <fullName evidence="1">YugE family protein</fullName>
    </submittedName>
</protein>